<comment type="caution">
    <text evidence="2">The sequence shown here is derived from an EMBL/GenBank/DDBJ whole genome shotgun (WGS) entry which is preliminary data.</text>
</comment>
<reference evidence="2 3" key="1">
    <citation type="submission" date="2024-09" db="EMBL/GenBank/DDBJ databases">
        <authorList>
            <person name="Sun Q."/>
            <person name="Mori K."/>
        </authorList>
    </citation>
    <scope>NUCLEOTIDE SEQUENCE [LARGE SCALE GENOMIC DNA]</scope>
    <source>
        <strain evidence="2 3">JCM 11201</strain>
    </source>
</reference>
<protein>
    <submittedName>
        <fullName evidence="2">KTSC domain-containing protein</fullName>
    </submittedName>
</protein>
<dbReference type="InterPro" id="IPR025309">
    <property type="entry name" value="KTSC_dom"/>
</dbReference>
<name>A0ABV5WLF1_9BACI</name>
<dbReference type="Proteomes" id="UP001589609">
    <property type="component" value="Unassembled WGS sequence"/>
</dbReference>
<accession>A0ABV5WLF1</accession>
<dbReference type="EMBL" id="JBHMAF010000193">
    <property type="protein sequence ID" value="MFB9761472.1"/>
    <property type="molecule type" value="Genomic_DNA"/>
</dbReference>
<evidence type="ECO:0000313" key="3">
    <source>
        <dbReference type="Proteomes" id="UP001589609"/>
    </source>
</evidence>
<evidence type="ECO:0000259" key="1">
    <source>
        <dbReference type="Pfam" id="PF13619"/>
    </source>
</evidence>
<organism evidence="2 3">
    <name type="scientific">Ectobacillus funiculus</name>
    <dbReference type="NCBI Taxonomy" id="137993"/>
    <lineage>
        <taxon>Bacteria</taxon>
        <taxon>Bacillati</taxon>
        <taxon>Bacillota</taxon>
        <taxon>Bacilli</taxon>
        <taxon>Bacillales</taxon>
        <taxon>Bacillaceae</taxon>
        <taxon>Ectobacillus</taxon>
    </lineage>
</organism>
<keyword evidence="3" id="KW-1185">Reference proteome</keyword>
<sequence length="69" mass="8031">MIMNRVNSSKLVSVGYDASAMILRVELKNATYDYYNVPEHVYKGLMSASSHGHYYSTYIKDAHRYQRVH</sequence>
<gene>
    <name evidence="2" type="ORF">ACFFMS_24820</name>
</gene>
<evidence type="ECO:0000313" key="2">
    <source>
        <dbReference type="EMBL" id="MFB9761472.1"/>
    </source>
</evidence>
<proteinExistence type="predicted"/>
<dbReference type="Pfam" id="PF13619">
    <property type="entry name" value="KTSC"/>
    <property type="match status" value="1"/>
</dbReference>
<feature type="domain" description="KTSC" evidence="1">
    <location>
        <begin position="7"/>
        <end position="61"/>
    </location>
</feature>
<dbReference type="RefSeq" id="WP_129726217.1">
    <property type="nucleotide sequence ID" value="NZ_JAPCYI010000001.1"/>
</dbReference>